<keyword evidence="4" id="KW-1185">Reference proteome</keyword>
<evidence type="ECO:0000313" key="4">
    <source>
        <dbReference type="Proteomes" id="UP000238350"/>
    </source>
</evidence>
<dbReference type="RefSeq" id="XP_024662414.1">
    <property type="nucleotide sequence ID" value="XM_024806646.1"/>
</dbReference>
<dbReference type="GO" id="GO:0043399">
    <property type="term" value="F:tRNA adenosine(64)-2'-O-ribosylphosphate transferase activity"/>
    <property type="evidence" value="ECO:0007669"/>
    <property type="project" value="InterPro"/>
</dbReference>
<proteinExistence type="predicted"/>
<dbReference type="InterPro" id="IPR007306">
    <property type="entry name" value="Rit1"/>
</dbReference>
<feature type="domain" description="Rit1 DUSP-like" evidence="1">
    <location>
        <begin position="189"/>
        <end position="286"/>
    </location>
</feature>
<dbReference type="GO" id="GO:0005737">
    <property type="term" value="C:cytoplasm"/>
    <property type="evidence" value="ECO:0007669"/>
    <property type="project" value="TreeGrafter"/>
</dbReference>
<evidence type="ECO:0000259" key="2">
    <source>
        <dbReference type="Pfam" id="PF17184"/>
    </source>
</evidence>
<name>A0A2T0FBT9_9ASCO</name>
<dbReference type="GeneID" id="36513837"/>
<evidence type="ECO:0000313" key="3">
    <source>
        <dbReference type="EMBL" id="PRT52468.1"/>
    </source>
</evidence>
<dbReference type="Pfam" id="PF17184">
    <property type="entry name" value="Rit1_C"/>
    <property type="match status" value="1"/>
</dbReference>
<feature type="domain" description="Rit1 N-terminal" evidence="2">
    <location>
        <begin position="1"/>
        <end position="153"/>
    </location>
</feature>
<dbReference type="GO" id="GO:0019988">
    <property type="term" value="P:charged-tRNA amino acid modification"/>
    <property type="evidence" value="ECO:0007669"/>
    <property type="project" value="InterPro"/>
</dbReference>
<evidence type="ECO:0000259" key="1">
    <source>
        <dbReference type="Pfam" id="PF04179"/>
    </source>
</evidence>
<gene>
    <name evidence="3" type="ORF">B9G98_00088</name>
</gene>
<sequence>MPDAFSKTIPIWCAVLNRALFNSQEVFLPRNILSSSEFQQIIDRIDGWVDLLKRIVPDQNCYRVSKPLRPIWVTQSGMLPFETPTFEEFHPVILCTASEQVQDGQSQRTGYIYVQGAGDDHELWAGKLTPNLLWNNTELHGDLSAFDLISKIEAMSGEGEVIPDNQVKLTSYLSISSAPIGVNDLDLTSLPTKKKGIRELATKLASIDNEFANKGPSVNVVTTEPELGVAVCLMLNCLYFDDQGKPCSRNKKATSKEDVSRRLVPLAENGKALPSRALVNIVGSYLRT</sequence>
<dbReference type="InterPro" id="IPR033421">
    <property type="entry name" value="Rit1_DUSP-like"/>
</dbReference>
<comment type="caution">
    <text evidence="3">The sequence shown here is derived from an EMBL/GenBank/DDBJ whole genome shotgun (WGS) entry which is preliminary data.</text>
</comment>
<organism evidence="3 4">
    <name type="scientific">Wickerhamiella sorbophila</name>
    <dbReference type="NCBI Taxonomy" id="45607"/>
    <lineage>
        <taxon>Eukaryota</taxon>
        <taxon>Fungi</taxon>
        <taxon>Dikarya</taxon>
        <taxon>Ascomycota</taxon>
        <taxon>Saccharomycotina</taxon>
        <taxon>Dipodascomycetes</taxon>
        <taxon>Dipodascales</taxon>
        <taxon>Trichomonascaceae</taxon>
        <taxon>Wickerhamiella</taxon>
    </lineage>
</organism>
<dbReference type="Pfam" id="PF04179">
    <property type="entry name" value="Init_tRNA_PT"/>
    <property type="match status" value="1"/>
</dbReference>
<dbReference type="PANTHER" id="PTHR31811:SF0">
    <property type="entry name" value="TRNA A64-2'-O-RIBOSYLPHOSPHATE TRANSFERASE"/>
    <property type="match status" value="1"/>
</dbReference>
<reference evidence="3 4" key="1">
    <citation type="submission" date="2017-04" db="EMBL/GenBank/DDBJ databases">
        <title>Genome sequencing of [Candida] sorbophila.</title>
        <authorList>
            <person name="Ahn J.O."/>
        </authorList>
    </citation>
    <scope>NUCLEOTIDE SEQUENCE [LARGE SCALE GENOMIC DNA]</scope>
    <source>
        <strain evidence="3 4">DS02</strain>
    </source>
</reference>
<dbReference type="InterPro" id="IPR033449">
    <property type="entry name" value="Rit1_N"/>
</dbReference>
<dbReference type="Proteomes" id="UP000238350">
    <property type="component" value="Unassembled WGS sequence"/>
</dbReference>
<dbReference type="OrthoDB" id="45256at2759"/>
<protein>
    <submittedName>
        <fullName evidence="3">Uncharacterized protein C3F10.06c</fullName>
    </submittedName>
</protein>
<dbReference type="AlphaFoldDB" id="A0A2T0FBT9"/>
<dbReference type="EMBL" id="NDIQ01000001">
    <property type="protein sequence ID" value="PRT52468.1"/>
    <property type="molecule type" value="Genomic_DNA"/>
</dbReference>
<dbReference type="PANTHER" id="PTHR31811">
    <property type="entry name" value="TRNA A64-2'-O-RIBOSYLPHOSPHATE TRANSFERASE"/>
    <property type="match status" value="1"/>
</dbReference>
<accession>A0A2T0FBT9</accession>